<gene>
    <name evidence="8" type="primary">nepI</name>
    <name evidence="8" type="ORF">NA8A_02280</name>
</gene>
<dbReference type="GO" id="GO:0022857">
    <property type="term" value="F:transmembrane transporter activity"/>
    <property type="evidence" value="ECO:0007669"/>
    <property type="project" value="InterPro"/>
</dbReference>
<evidence type="ECO:0000256" key="2">
    <source>
        <dbReference type="ARBA" id="ARBA00022475"/>
    </source>
</evidence>
<dbReference type="PANTHER" id="PTHR43124:SF5">
    <property type="entry name" value="PURINE RIBONUCLEOSIDE EFFLUX PUMP NEPI"/>
    <property type="match status" value="1"/>
</dbReference>
<feature type="transmembrane region" description="Helical" evidence="6">
    <location>
        <begin position="127"/>
        <end position="148"/>
    </location>
</feature>
<protein>
    <submittedName>
        <fullName evidence="8">Ribonucleoside transporter</fullName>
    </submittedName>
</protein>
<feature type="transmembrane region" description="Helical" evidence="6">
    <location>
        <begin position="155"/>
        <end position="182"/>
    </location>
</feature>
<keyword evidence="4 6" id="KW-1133">Transmembrane helix</keyword>
<organism evidence="8 9">
    <name type="scientific">Nitratireductor indicus C115</name>
    <dbReference type="NCBI Taxonomy" id="1231190"/>
    <lineage>
        <taxon>Bacteria</taxon>
        <taxon>Pseudomonadati</taxon>
        <taxon>Pseudomonadota</taxon>
        <taxon>Alphaproteobacteria</taxon>
        <taxon>Hyphomicrobiales</taxon>
        <taxon>Phyllobacteriaceae</taxon>
        <taxon>Nitratireductor</taxon>
    </lineage>
</organism>
<evidence type="ECO:0000259" key="7">
    <source>
        <dbReference type="PROSITE" id="PS50850"/>
    </source>
</evidence>
<name>K2PTY9_9HYPH</name>
<feature type="transmembrane region" description="Helical" evidence="6">
    <location>
        <begin position="229"/>
        <end position="250"/>
    </location>
</feature>
<dbReference type="EMBL" id="AMSI01000001">
    <property type="protein sequence ID" value="EKF44532.1"/>
    <property type="molecule type" value="Genomic_DNA"/>
</dbReference>
<comment type="subcellular location">
    <subcellularLocation>
        <location evidence="1">Cell membrane</location>
        <topology evidence="1">Multi-pass membrane protein</topology>
    </subcellularLocation>
</comment>
<dbReference type="AlphaFoldDB" id="K2PTY9"/>
<keyword evidence="2" id="KW-1003">Cell membrane</keyword>
<evidence type="ECO:0000256" key="4">
    <source>
        <dbReference type="ARBA" id="ARBA00022989"/>
    </source>
</evidence>
<evidence type="ECO:0000313" key="8">
    <source>
        <dbReference type="EMBL" id="EKF44532.1"/>
    </source>
</evidence>
<dbReference type="Gene3D" id="1.20.1250.20">
    <property type="entry name" value="MFS general substrate transporter like domains"/>
    <property type="match status" value="1"/>
</dbReference>
<comment type="caution">
    <text evidence="8">The sequence shown here is derived from an EMBL/GenBank/DDBJ whole genome shotgun (WGS) entry which is preliminary data.</text>
</comment>
<accession>K2PTY9</accession>
<dbReference type="PROSITE" id="PS50850">
    <property type="entry name" value="MFS"/>
    <property type="match status" value="1"/>
</dbReference>
<dbReference type="InterPro" id="IPR050189">
    <property type="entry name" value="MFS_Efflux_Transporters"/>
</dbReference>
<feature type="domain" description="Major facilitator superfamily (MFS) profile" evidence="7">
    <location>
        <begin position="32"/>
        <end position="406"/>
    </location>
</feature>
<sequence>MCEDFSRNGASVAFPGEPDSGRHAVSRSAWPAIIVLALGASCFVTSELLPASLLSPIAEGLNVSEGVAGQAISVTAFFAVLGSLFASTFTGMLDRRLVVMICILMAVLGAVSVALAPNYYAMLTGRALFGLALGVFWATSASIILRLARPHHVPLALSLMFGAIPIAMTITVPVASALAALWGWRSAFFLIAGLGTMFLLLLAVVLPPLPAHRRANIVGVLRLPMREGIPVAMLALFLVFAGKFSLFAYVRPFLEGEFGHQSSAIVTMLFVFGVANLAGTSVSSFMIRHDLTTTLSLSSLVVSLSAIGLVLFSGSIWKIGMLIAFWGFSVGCIPPAWTTWMTRKLEDDAENAGCLQFSVMQLAIAAGVVSGGVGIEQFGRSGPYILGAIFLISAAILIRWKLSRPEMPVSRTMPQSHQTVCEARAEELG</sequence>
<keyword evidence="5 6" id="KW-0472">Membrane</keyword>
<reference evidence="8 9" key="1">
    <citation type="journal article" date="2012" name="J. Bacteriol.">
        <title>Genome Sequence of Nitratireductor indicus Type Strain C115.</title>
        <authorList>
            <person name="Lai Q."/>
            <person name="Li G."/>
            <person name="Yu Z."/>
            <person name="Shao Z."/>
        </authorList>
    </citation>
    <scope>NUCLEOTIDE SEQUENCE [LARGE SCALE GENOMIC DNA]</scope>
    <source>
        <strain evidence="8 9">C115</strain>
    </source>
</reference>
<keyword evidence="9" id="KW-1185">Reference proteome</keyword>
<dbReference type="PANTHER" id="PTHR43124">
    <property type="entry name" value="PURINE EFFLUX PUMP PBUE"/>
    <property type="match status" value="1"/>
</dbReference>
<dbReference type="CDD" id="cd17324">
    <property type="entry name" value="MFS_NepI_like"/>
    <property type="match status" value="1"/>
</dbReference>
<dbReference type="InterPro" id="IPR011701">
    <property type="entry name" value="MFS"/>
</dbReference>
<dbReference type="Pfam" id="PF07690">
    <property type="entry name" value="MFS_1"/>
    <property type="match status" value="1"/>
</dbReference>
<feature type="transmembrane region" description="Helical" evidence="6">
    <location>
        <begin position="188"/>
        <end position="209"/>
    </location>
</feature>
<feature type="transmembrane region" description="Helical" evidence="6">
    <location>
        <begin position="97"/>
        <end position="121"/>
    </location>
</feature>
<dbReference type="STRING" id="721133.SAMN05216176_102462"/>
<feature type="transmembrane region" description="Helical" evidence="6">
    <location>
        <begin position="323"/>
        <end position="342"/>
    </location>
</feature>
<proteinExistence type="predicted"/>
<evidence type="ECO:0000256" key="3">
    <source>
        <dbReference type="ARBA" id="ARBA00022692"/>
    </source>
</evidence>
<dbReference type="InterPro" id="IPR020846">
    <property type="entry name" value="MFS_dom"/>
</dbReference>
<feature type="transmembrane region" description="Helical" evidence="6">
    <location>
        <begin position="354"/>
        <end position="375"/>
    </location>
</feature>
<dbReference type="eggNOG" id="COG2814">
    <property type="taxonomic scope" value="Bacteria"/>
</dbReference>
<feature type="transmembrane region" description="Helical" evidence="6">
    <location>
        <begin position="297"/>
        <end position="317"/>
    </location>
</feature>
<feature type="transmembrane region" description="Helical" evidence="6">
    <location>
        <begin position="381"/>
        <end position="400"/>
    </location>
</feature>
<keyword evidence="3 6" id="KW-0812">Transmembrane</keyword>
<feature type="transmembrane region" description="Helical" evidence="6">
    <location>
        <begin position="66"/>
        <end position="85"/>
    </location>
</feature>
<dbReference type="InterPro" id="IPR036259">
    <property type="entry name" value="MFS_trans_sf"/>
</dbReference>
<dbReference type="GO" id="GO:0005886">
    <property type="term" value="C:plasma membrane"/>
    <property type="evidence" value="ECO:0007669"/>
    <property type="project" value="UniProtKB-SubCell"/>
</dbReference>
<evidence type="ECO:0000313" key="9">
    <source>
        <dbReference type="Proteomes" id="UP000007374"/>
    </source>
</evidence>
<dbReference type="Proteomes" id="UP000007374">
    <property type="component" value="Unassembled WGS sequence"/>
</dbReference>
<evidence type="ECO:0000256" key="5">
    <source>
        <dbReference type="ARBA" id="ARBA00023136"/>
    </source>
</evidence>
<evidence type="ECO:0000256" key="6">
    <source>
        <dbReference type="SAM" id="Phobius"/>
    </source>
</evidence>
<dbReference type="PATRIC" id="fig|1231190.3.peg.481"/>
<dbReference type="SUPFAM" id="SSF103473">
    <property type="entry name" value="MFS general substrate transporter"/>
    <property type="match status" value="1"/>
</dbReference>
<evidence type="ECO:0000256" key="1">
    <source>
        <dbReference type="ARBA" id="ARBA00004651"/>
    </source>
</evidence>
<feature type="transmembrane region" description="Helical" evidence="6">
    <location>
        <begin position="29"/>
        <end position="46"/>
    </location>
</feature>
<feature type="transmembrane region" description="Helical" evidence="6">
    <location>
        <begin position="262"/>
        <end position="285"/>
    </location>
</feature>